<evidence type="ECO:0000313" key="2">
    <source>
        <dbReference type="Proteomes" id="UP000887540"/>
    </source>
</evidence>
<feature type="region of interest" description="Disordered" evidence="1">
    <location>
        <begin position="1"/>
        <end position="48"/>
    </location>
</feature>
<evidence type="ECO:0000256" key="1">
    <source>
        <dbReference type="SAM" id="MobiDB-lite"/>
    </source>
</evidence>
<sequence length="221" mass="25157">MTTIEKPANEPPNRFIEHPEIDDPAERRQNSMKELSALNDAPNNSQEHMNDVMMPIRPVSHFGQRSRIQGSRTWSTHDYSLKDEVNSRPQPIVPIVMHTAEKRAPFSMEDGGIAKKLATPHAHALPPKTIYTSKYTKLSEKTVPVGPRPKRHRSEGETSRVKREQDYYDELQDSNQPQNNNPLLMNDAIDNPSRTDSSYASTSAPNPVYQRLNCIQYVVDL</sequence>
<name>A0A914EHX3_9BILA</name>
<evidence type="ECO:0000313" key="3">
    <source>
        <dbReference type="WBParaSite" id="ACRNAN_scaffold8409.g30665.t1"/>
    </source>
</evidence>
<feature type="region of interest" description="Disordered" evidence="1">
    <location>
        <begin position="133"/>
        <end position="205"/>
    </location>
</feature>
<feature type="compositionally biased region" description="Basic and acidic residues" evidence="1">
    <location>
        <begin position="15"/>
        <end position="31"/>
    </location>
</feature>
<reference evidence="3" key="1">
    <citation type="submission" date="2022-11" db="UniProtKB">
        <authorList>
            <consortium name="WormBaseParasite"/>
        </authorList>
    </citation>
    <scope>IDENTIFICATION</scope>
</reference>
<dbReference type="WBParaSite" id="ACRNAN_scaffold8409.g30665.t1">
    <property type="protein sequence ID" value="ACRNAN_scaffold8409.g30665.t1"/>
    <property type="gene ID" value="ACRNAN_scaffold8409.g30665"/>
</dbReference>
<accession>A0A914EHX3</accession>
<feature type="compositionally biased region" description="Basic and acidic residues" evidence="1">
    <location>
        <begin position="154"/>
        <end position="166"/>
    </location>
</feature>
<dbReference type="Proteomes" id="UP000887540">
    <property type="component" value="Unplaced"/>
</dbReference>
<keyword evidence="2" id="KW-1185">Reference proteome</keyword>
<proteinExistence type="predicted"/>
<organism evidence="2 3">
    <name type="scientific">Acrobeloides nanus</name>
    <dbReference type="NCBI Taxonomy" id="290746"/>
    <lineage>
        <taxon>Eukaryota</taxon>
        <taxon>Metazoa</taxon>
        <taxon>Ecdysozoa</taxon>
        <taxon>Nematoda</taxon>
        <taxon>Chromadorea</taxon>
        <taxon>Rhabditida</taxon>
        <taxon>Tylenchina</taxon>
        <taxon>Cephalobomorpha</taxon>
        <taxon>Cephaloboidea</taxon>
        <taxon>Cephalobidae</taxon>
        <taxon>Acrobeloides</taxon>
    </lineage>
</organism>
<protein>
    <submittedName>
        <fullName evidence="3">Uncharacterized protein</fullName>
    </submittedName>
</protein>
<dbReference type="AlphaFoldDB" id="A0A914EHX3"/>
<feature type="compositionally biased region" description="Polar residues" evidence="1">
    <location>
        <begin position="192"/>
        <end position="205"/>
    </location>
</feature>
<feature type="compositionally biased region" description="Low complexity" evidence="1">
    <location>
        <begin position="175"/>
        <end position="184"/>
    </location>
</feature>